<dbReference type="STRING" id="760192.Halhy_0051"/>
<dbReference type="AlphaFoldDB" id="F4KRH5"/>
<sequence>MKRPCISVFVSHLKEIKTNFPNLPSFLIVEDASKAYLMAALRFKVSLFFTLPIKNLELRQSIP</sequence>
<dbReference type="HOGENOM" id="CLU_2879634_0_0_10"/>
<dbReference type="EMBL" id="CP002691">
    <property type="protein sequence ID" value="AEE47965.1"/>
    <property type="molecule type" value="Genomic_DNA"/>
</dbReference>
<organism evidence="1 2">
    <name type="scientific">Haliscomenobacter hydrossis (strain ATCC 27775 / DSM 1100 / LMG 10767 / O)</name>
    <dbReference type="NCBI Taxonomy" id="760192"/>
    <lineage>
        <taxon>Bacteria</taxon>
        <taxon>Pseudomonadati</taxon>
        <taxon>Bacteroidota</taxon>
        <taxon>Saprospiria</taxon>
        <taxon>Saprospirales</taxon>
        <taxon>Haliscomenobacteraceae</taxon>
        <taxon>Haliscomenobacter</taxon>
    </lineage>
</organism>
<keyword evidence="2" id="KW-1185">Reference proteome</keyword>
<reference key="2">
    <citation type="submission" date="2011-04" db="EMBL/GenBank/DDBJ databases">
        <title>Complete sequence of chromosome of Haliscomenobacter hydrossis DSM 1100.</title>
        <authorList>
            <consortium name="US DOE Joint Genome Institute (JGI-PGF)"/>
            <person name="Lucas S."/>
            <person name="Han J."/>
            <person name="Lapidus A."/>
            <person name="Bruce D."/>
            <person name="Goodwin L."/>
            <person name="Pitluck S."/>
            <person name="Peters L."/>
            <person name="Kyrpides N."/>
            <person name="Mavromatis K."/>
            <person name="Ivanova N."/>
            <person name="Ovchinnikova G."/>
            <person name="Pagani I."/>
            <person name="Daligault H."/>
            <person name="Detter J.C."/>
            <person name="Han C."/>
            <person name="Land M."/>
            <person name="Hauser L."/>
            <person name="Markowitz V."/>
            <person name="Cheng J.-F."/>
            <person name="Hugenholtz P."/>
            <person name="Woyke T."/>
            <person name="Wu D."/>
            <person name="Verbarg S."/>
            <person name="Frueling A."/>
            <person name="Brambilla E."/>
            <person name="Klenk H.-P."/>
            <person name="Eisen J.A."/>
        </authorList>
    </citation>
    <scope>NUCLEOTIDE SEQUENCE</scope>
    <source>
        <strain>DSM 1100</strain>
    </source>
</reference>
<name>F4KRH5_HALH1</name>
<dbReference type="KEGG" id="hhy:Halhy_0051"/>
<dbReference type="Proteomes" id="UP000008461">
    <property type="component" value="Chromosome"/>
</dbReference>
<protein>
    <submittedName>
        <fullName evidence="1">Uncharacterized protein</fullName>
    </submittedName>
</protein>
<evidence type="ECO:0000313" key="1">
    <source>
        <dbReference type="EMBL" id="AEE47965.1"/>
    </source>
</evidence>
<proteinExistence type="predicted"/>
<gene>
    <name evidence="1" type="ordered locus">Halhy_0051</name>
</gene>
<accession>F4KRH5</accession>
<evidence type="ECO:0000313" key="2">
    <source>
        <dbReference type="Proteomes" id="UP000008461"/>
    </source>
</evidence>
<reference evidence="1 2" key="1">
    <citation type="journal article" date="2011" name="Stand. Genomic Sci.">
        <title>Complete genome sequence of Haliscomenobacter hydrossis type strain (O).</title>
        <authorList>
            <consortium name="US DOE Joint Genome Institute (JGI-PGF)"/>
            <person name="Daligault H."/>
            <person name="Lapidus A."/>
            <person name="Zeytun A."/>
            <person name="Nolan M."/>
            <person name="Lucas S."/>
            <person name="Del Rio T.G."/>
            <person name="Tice H."/>
            <person name="Cheng J.F."/>
            <person name="Tapia R."/>
            <person name="Han C."/>
            <person name="Goodwin L."/>
            <person name="Pitluck S."/>
            <person name="Liolios K."/>
            <person name="Pagani I."/>
            <person name="Ivanova N."/>
            <person name="Huntemann M."/>
            <person name="Mavromatis K."/>
            <person name="Mikhailova N."/>
            <person name="Pati A."/>
            <person name="Chen A."/>
            <person name="Palaniappan K."/>
            <person name="Land M."/>
            <person name="Hauser L."/>
            <person name="Brambilla E.M."/>
            <person name="Rohde M."/>
            <person name="Verbarg S."/>
            <person name="Goker M."/>
            <person name="Bristow J."/>
            <person name="Eisen J.A."/>
            <person name="Markowitz V."/>
            <person name="Hugenholtz P."/>
            <person name="Kyrpides N.C."/>
            <person name="Klenk H.P."/>
            <person name="Woyke T."/>
        </authorList>
    </citation>
    <scope>NUCLEOTIDE SEQUENCE [LARGE SCALE GENOMIC DNA]</scope>
    <source>
        <strain evidence="2">ATCC 27775 / DSM 1100 / LMG 10767 / O</strain>
    </source>
</reference>